<dbReference type="AlphaFoldDB" id="A0A6C0E6P2"/>
<dbReference type="InterPro" id="IPR004274">
    <property type="entry name" value="FCP1_dom"/>
</dbReference>
<reference evidence="3" key="1">
    <citation type="journal article" date="2020" name="Nature">
        <title>Giant virus diversity and host interactions through global metagenomics.</title>
        <authorList>
            <person name="Schulz F."/>
            <person name="Roux S."/>
            <person name="Paez-Espino D."/>
            <person name="Jungbluth S."/>
            <person name="Walsh D.A."/>
            <person name="Denef V.J."/>
            <person name="McMahon K.D."/>
            <person name="Konstantinidis K.T."/>
            <person name="Eloe-Fadrosh E.A."/>
            <person name="Kyrpides N.C."/>
            <person name="Woyke T."/>
        </authorList>
    </citation>
    <scope>NUCLEOTIDE SEQUENCE</scope>
    <source>
        <strain evidence="3">GVMAG-M-3300023179-132</strain>
    </source>
</reference>
<dbReference type="InterPro" id="IPR036412">
    <property type="entry name" value="HAD-like_sf"/>
</dbReference>
<evidence type="ECO:0000259" key="2">
    <source>
        <dbReference type="PROSITE" id="PS50969"/>
    </source>
</evidence>
<accession>A0A6C0E6P2</accession>
<organism evidence="3">
    <name type="scientific">viral metagenome</name>
    <dbReference type="NCBI Taxonomy" id="1070528"/>
    <lineage>
        <taxon>unclassified sequences</taxon>
        <taxon>metagenomes</taxon>
        <taxon>organismal metagenomes</taxon>
    </lineage>
</organism>
<feature type="compositionally biased region" description="Basic residues" evidence="1">
    <location>
        <begin position="294"/>
        <end position="338"/>
    </location>
</feature>
<evidence type="ECO:0000256" key="1">
    <source>
        <dbReference type="SAM" id="MobiDB-lite"/>
    </source>
</evidence>
<evidence type="ECO:0000313" key="3">
    <source>
        <dbReference type="EMBL" id="QHT23929.1"/>
    </source>
</evidence>
<feature type="region of interest" description="Disordered" evidence="1">
    <location>
        <begin position="289"/>
        <end position="338"/>
    </location>
</feature>
<sequence length="338" mass="39186">MASLVSEEQSESLFLKDPLVNSLVSEEAPEKPVVSRDILIVFDIDETLIQFINKGPYPFWMGLSEEHRRVIDNNIKYTEIPEKKQVILFRPGLKEFLKKAQDSGRIKVAIWTYSEREYAEMIAEEICRKFDLPEDTFVFAYGTEDIQDHDVPKSLEQIWSDPRFGSKFNKFNTFLVDDRFGNVCHEINNRNSILIQAFAPFGEKKTREAMTPKLLDKAVNDHMFSDLTEISDKILKDIDGCNDAEIKGAFKTESVFAPKCMKRKGLSDYVQPYKRGIQLCTIGEVENAAAPGKGGRRTKKRRNYKKTTQNKRGNMMKRGKKSMRKNMKNMKSKRYHRR</sequence>
<protein>
    <recommendedName>
        <fullName evidence="2">FCP1 homology domain-containing protein</fullName>
    </recommendedName>
</protein>
<dbReference type="PROSITE" id="PS50969">
    <property type="entry name" value="FCP1"/>
    <property type="match status" value="1"/>
</dbReference>
<dbReference type="SMART" id="SM00577">
    <property type="entry name" value="CPDc"/>
    <property type="match status" value="1"/>
</dbReference>
<dbReference type="Pfam" id="PF03031">
    <property type="entry name" value="NIF"/>
    <property type="match status" value="1"/>
</dbReference>
<dbReference type="SUPFAM" id="SSF56784">
    <property type="entry name" value="HAD-like"/>
    <property type="match status" value="1"/>
</dbReference>
<proteinExistence type="predicted"/>
<name>A0A6C0E6P2_9ZZZZ</name>
<feature type="domain" description="FCP1 homology" evidence="2">
    <location>
        <begin position="33"/>
        <end position="221"/>
    </location>
</feature>
<dbReference type="EMBL" id="MN739735">
    <property type="protein sequence ID" value="QHT23929.1"/>
    <property type="molecule type" value="Genomic_DNA"/>
</dbReference>
<dbReference type="InterPro" id="IPR023214">
    <property type="entry name" value="HAD_sf"/>
</dbReference>
<dbReference type="Gene3D" id="3.40.50.1000">
    <property type="entry name" value="HAD superfamily/HAD-like"/>
    <property type="match status" value="1"/>
</dbReference>